<evidence type="ECO:0000256" key="5">
    <source>
        <dbReference type="ARBA" id="ARBA00023136"/>
    </source>
</evidence>
<reference evidence="7 8" key="1">
    <citation type="submission" date="2024-09" db="EMBL/GenBank/DDBJ databases">
        <authorList>
            <person name="Sun Q."/>
            <person name="Mori K."/>
        </authorList>
    </citation>
    <scope>NUCLEOTIDE SEQUENCE [LARGE SCALE GENOMIC DNA]</scope>
    <source>
        <strain evidence="7 8">JCM 1334</strain>
    </source>
</reference>
<feature type="transmembrane region" description="Helical" evidence="6">
    <location>
        <begin position="208"/>
        <end position="229"/>
    </location>
</feature>
<keyword evidence="5 6" id="KW-0472">Membrane</keyword>
<feature type="transmembrane region" description="Helical" evidence="6">
    <location>
        <begin position="12"/>
        <end position="29"/>
    </location>
</feature>
<feature type="transmembrane region" description="Helical" evidence="6">
    <location>
        <begin position="165"/>
        <end position="187"/>
    </location>
</feature>
<dbReference type="PANTHER" id="PTHR32196">
    <property type="entry name" value="ABC TRANSPORTER PERMEASE PROTEIN YPHD-RELATED-RELATED"/>
    <property type="match status" value="1"/>
</dbReference>
<dbReference type="RefSeq" id="WP_344789330.1">
    <property type="nucleotide sequence ID" value="NZ_BAAAWN010000001.1"/>
</dbReference>
<dbReference type="CDD" id="cd06579">
    <property type="entry name" value="TM_PBP1_transp_AraH_like"/>
    <property type="match status" value="1"/>
</dbReference>
<gene>
    <name evidence="7" type="ORF">ACFFP1_20885</name>
</gene>
<evidence type="ECO:0000256" key="6">
    <source>
        <dbReference type="SAM" id="Phobius"/>
    </source>
</evidence>
<feature type="transmembrane region" description="Helical" evidence="6">
    <location>
        <begin position="266"/>
        <end position="284"/>
    </location>
</feature>
<keyword evidence="4 6" id="KW-1133">Transmembrane helix</keyword>
<dbReference type="Pfam" id="PF02653">
    <property type="entry name" value="BPD_transp_2"/>
    <property type="match status" value="1"/>
</dbReference>
<evidence type="ECO:0000256" key="1">
    <source>
        <dbReference type="ARBA" id="ARBA00004651"/>
    </source>
</evidence>
<proteinExistence type="predicted"/>
<organism evidence="7 8">
    <name type="scientific">Arthrobacter ramosus</name>
    <dbReference type="NCBI Taxonomy" id="1672"/>
    <lineage>
        <taxon>Bacteria</taxon>
        <taxon>Bacillati</taxon>
        <taxon>Actinomycetota</taxon>
        <taxon>Actinomycetes</taxon>
        <taxon>Micrococcales</taxon>
        <taxon>Micrococcaceae</taxon>
        <taxon>Arthrobacter</taxon>
    </lineage>
</organism>
<evidence type="ECO:0000256" key="2">
    <source>
        <dbReference type="ARBA" id="ARBA00022475"/>
    </source>
</evidence>
<dbReference type="EMBL" id="JBHMBC010000039">
    <property type="protein sequence ID" value="MFB9821934.1"/>
    <property type="molecule type" value="Genomic_DNA"/>
</dbReference>
<evidence type="ECO:0000256" key="4">
    <source>
        <dbReference type="ARBA" id="ARBA00022989"/>
    </source>
</evidence>
<keyword evidence="2" id="KW-1003">Cell membrane</keyword>
<dbReference type="Proteomes" id="UP001589702">
    <property type="component" value="Unassembled WGS sequence"/>
</dbReference>
<comment type="subcellular location">
    <subcellularLocation>
        <location evidence="1">Cell membrane</location>
        <topology evidence="1">Multi-pass membrane protein</topology>
    </subcellularLocation>
</comment>
<keyword evidence="3 6" id="KW-0812">Transmembrane</keyword>
<keyword evidence="8" id="KW-1185">Reference proteome</keyword>
<feature type="transmembrane region" description="Helical" evidence="6">
    <location>
        <begin position="41"/>
        <end position="62"/>
    </location>
</feature>
<feature type="transmembrane region" description="Helical" evidence="6">
    <location>
        <begin position="241"/>
        <end position="259"/>
    </location>
</feature>
<feature type="transmembrane region" description="Helical" evidence="6">
    <location>
        <begin position="290"/>
        <end position="311"/>
    </location>
</feature>
<protein>
    <submittedName>
        <fullName evidence="7">ABC transporter permease</fullName>
    </submittedName>
</protein>
<evidence type="ECO:0000313" key="7">
    <source>
        <dbReference type="EMBL" id="MFB9821934.1"/>
    </source>
</evidence>
<feature type="transmembrane region" description="Helical" evidence="6">
    <location>
        <begin position="91"/>
        <end position="114"/>
    </location>
</feature>
<feature type="transmembrane region" description="Helical" evidence="6">
    <location>
        <begin position="121"/>
        <end position="145"/>
    </location>
</feature>
<dbReference type="InterPro" id="IPR001851">
    <property type="entry name" value="ABC_transp_permease"/>
</dbReference>
<comment type="caution">
    <text evidence="7">The sequence shown here is derived from an EMBL/GenBank/DDBJ whole genome shotgun (WGS) entry which is preliminary data.</text>
</comment>
<dbReference type="PANTHER" id="PTHR32196:SF72">
    <property type="entry name" value="RIBOSE IMPORT PERMEASE PROTEIN RBSC"/>
    <property type="match status" value="1"/>
</dbReference>
<evidence type="ECO:0000313" key="8">
    <source>
        <dbReference type="Proteomes" id="UP001589702"/>
    </source>
</evidence>
<sequence>MRSIVAAITGRYILLLVLAIIAIGFSIARPETYGTWDNFRSILNTQIPVLFLAIAATLPFIVGEFDLSLAATGAFVNVFFVGLVLKQGWPVWAAVITCLAAALAMGLFNGFAIVRLGISSFIVTLASGTILAGILLAYSGGEIIYGDAPAALTFLGRTSLGGLPLPVIFAAIVSVFLAIVLWGTTVGRRMYASGSNRRAAQLTGIPTNRYLIVTFVIAAVLAAVAGLVLGSRLGSATPDTSNTLLIPAFAGAFLGATGFSAGRFNIPGTVVAVFIVGAAVNGLQQIGAAIWVQPVFNGVVLFVAVALAQWTQRLRAASAKRERLREIEALAKHDAETHSKAPAA</sequence>
<evidence type="ECO:0000256" key="3">
    <source>
        <dbReference type="ARBA" id="ARBA00022692"/>
    </source>
</evidence>
<accession>A0ABV5Y4L4</accession>
<name>A0ABV5Y4L4_ARTRM</name>